<sequence length="100" mass="10491">MSAYRGVMTGSQDTAKDAAVQAIRAADAERQAAQAAAREAQRRWEAALVAAVEAGHAPSAVAREAGVTRNRVSQLVSARRAAEAEGRAHRTPRIVPSPFG</sequence>
<dbReference type="Proteomes" id="UP000198863">
    <property type="component" value="Unassembled WGS sequence"/>
</dbReference>
<gene>
    <name evidence="1" type="ORF">SAMN05660324_1153</name>
</gene>
<reference evidence="2" key="1">
    <citation type="submission" date="2016-10" db="EMBL/GenBank/DDBJ databases">
        <authorList>
            <person name="Varghese N."/>
            <person name="Submissions S."/>
        </authorList>
    </citation>
    <scope>NUCLEOTIDE SEQUENCE [LARGE SCALE GENOMIC DNA]</scope>
    <source>
        <strain evidence="2">DSM 44526</strain>
    </source>
</reference>
<dbReference type="EMBL" id="FNCF01000002">
    <property type="protein sequence ID" value="SDF87603.1"/>
    <property type="molecule type" value="Genomic_DNA"/>
</dbReference>
<organism evidence="1 2">
    <name type="scientific">Klenkia brasiliensis</name>
    <dbReference type="NCBI Taxonomy" id="333142"/>
    <lineage>
        <taxon>Bacteria</taxon>
        <taxon>Bacillati</taxon>
        <taxon>Actinomycetota</taxon>
        <taxon>Actinomycetes</taxon>
        <taxon>Geodermatophilales</taxon>
        <taxon>Geodermatophilaceae</taxon>
        <taxon>Klenkia</taxon>
    </lineage>
</organism>
<accession>A0A1G7PMY8</accession>
<proteinExistence type="predicted"/>
<name>A0A1G7PMY8_9ACTN</name>
<evidence type="ECO:0000313" key="1">
    <source>
        <dbReference type="EMBL" id="SDF87603.1"/>
    </source>
</evidence>
<keyword evidence="2" id="KW-1185">Reference proteome</keyword>
<evidence type="ECO:0000313" key="2">
    <source>
        <dbReference type="Proteomes" id="UP000198863"/>
    </source>
</evidence>
<protein>
    <submittedName>
        <fullName evidence="1">Uncharacterized protein</fullName>
    </submittedName>
</protein>
<dbReference type="AlphaFoldDB" id="A0A1G7PMY8"/>